<comment type="caution">
    <text evidence="1">The sequence shown here is derived from an EMBL/GenBank/DDBJ whole genome shotgun (WGS) entry which is preliminary data.</text>
</comment>
<proteinExistence type="predicted"/>
<keyword evidence="2" id="KW-1185">Reference proteome</keyword>
<evidence type="ECO:0008006" key="3">
    <source>
        <dbReference type="Google" id="ProtNLM"/>
    </source>
</evidence>
<organism evidence="1 2">
    <name type="scientific">Niabella ginsengisoli</name>
    <dbReference type="NCBI Taxonomy" id="522298"/>
    <lineage>
        <taxon>Bacteria</taxon>
        <taxon>Pseudomonadati</taxon>
        <taxon>Bacteroidota</taxon>
        <taxon>Chitinophagia</taxon>
        <taxon>Chitinophagales</taxon>
        <taxon>Chitinophagaceae</taxon>
        <taxon>Niabella</taxon>
    </lineage>
</organism>
<dbReference type="EMBL" id="JAKWBL010000001">
    <property type="protein sequence ID" value="MCH5596416.1"/>
    <property type="molecule type" value="Genomic_DNA"/>
</dbReference>
<evidence type="ECO:0000313" key="2">
    <source>
        <dbReference type="Proteomes" id="UP001202248"/>
    </source>
</evidence>
<reference evidence="1 2" key="1">
    <citation type="submission" date="2022-02" db="EMBL/GenBank/DDBJ databases">
        <authorList>
            <person name="Min J."/>
        </authorList>
    </citation>
    <scope>NUCLEOTIDE SEQUENCE [LARGE SCALE GENOMIC DNA]</scope>
    <source>
        <strain evidence="1 2">GR10-1</strain>
    </source>
</reference>
<dbReference type="Proteomes" id="UP001202248">
    <property type="component" value="Unassembled WGS sequence"/>
</dbReference>
<accession>A0ABS9SDH4</accession>
<protein>
    <recommendedName>
        <fullName evidence="3">PNPLA domain-containing protein</fullName>
    </recommendedName>
</protein>
<sequence length="64" mass="7116">MKQALVISGGGSKGAFAVVLLKELSEYLSIGFQHTYWNQHGRFNSTIGGIGRTGKVRRFIYVRN</sequence>
<gene>
    <name evidence="1" type="ORF">MKP09_00005</name>
</gene>
<evidence type="ECO:0000313" key="1">
    <source>
        <dbReference type="EMBL" id="MCH5596416.1"/>
    </source>
</evidence>
<dbReference type="RefSeq" id="WP_240825092.1">
    <property type="nucleotide sequence ID" value="NZ_JAKWBL010000001.1"/>
</dbReference>
<name>A0ABS9SDH4_9BACT</name>